<accession>A0A067S305</accession>
<dbReference type="HOGENOM" id="CLU_2121276_0_0_1"/>
<feature type="compositionally biased region" description="Polar residues" evidence="1">
    <location>
        <begin position="41"/>
        <end position="56"/>
    </location>
</feature>
<dbReference type="AlphaFoldDB" id="A0A067S305"/>
<evidence type="ECO:0000256" key="1">
    <source>
        <dbReference type="SAM" id="MobiDB-lite"/>
    </source>
</evidence>
<dbReference type="Proteomes" id="UP000027222">
    <property type="component" value="Unassembled WGS sequence"/>
</dbReference>
<name>A0A067S305_GALM3</name>
<feature type="region of interest" description="Disordered" evidence="1">
    <location>
        <begin position="36"/>
        <end position="58"/>
    </location>
</feature>
<evidence type="ECO:0000313" key="3">
    <source>
        <dbReference type="Proteomes" id="UP000027222"/>
    </source>
</evidence>
<evidence type="ECO:0000313" key="2">
    <source>
        <dbReference type="EMBL" id="KDR65166.1"/>
    </source>
</evidence>
<reference evidence="3" key="1">
    <citation type="journal article" date="2014" name="Proc. Natl. Acad. Sci. U.S.A.">
        <title>Extensive sampling of basidiomycete genomes demonstrates inadequacy of the white-rot/brown-rot paradigm for wood decay fungi.</title>
        <authorList>
            <person name="Riley R."/>
            <person name="Salamov A.A."/>
            <person name="Brown D.W."/>
            <person name="Nagy L.G."/>
            <person name="Floudas D."/>
            <person name="Held B.W."/>
            <person name="Levasseur A."/>
            <person name="Lombard V."/>
            <person name="Morin E."/>
            <person name="Otillar R."/>
            <person name="Lindquist E.A."/>
            <person name="Sun H."/>
            <person name="LaButti K.M."/>
            <person name="Schmutz J."/>
            <person name="Jabbour D."/>
            <person name="Luo H."/>
            <person name="Baker S.E."/>
            <person name="Pisabarro A.G."/>
            <person name="Walton J.D."/>
            <person name="Blanchette R.A."/>
            <person name="Henrissat B."/>
            <person name="Martin F."/>
            <person name="Cullen D."/>
            <person name="Hibbett D.S."/>
            <person name="Grigoriev I.V."/>
        </authorList>
    </citation>
    <scope>NUCLEOTIDE SEQUENCE [LARGE SCALE GENOMIC DNA]</scope>
    <source>
        <strain evidence="3">CBS 339.88</strain>
    </source>
</reference>
<gene>
    <name evidence="2" type="ORF">GALMADRAFT_148923</name>
</gene>
<keyword evidence="3" id="KW-1185">Reference proteome</keyword>
<proteinExistence type="predicted"/>
<sequence length="118" mass="12298">MAVPNPSPASTEQNFAPGSFEANTIAGSTTCLHHFLPPPSSNGSSSTHIPNHSRASITAPAHLASPELHFFASRPDEIADLALYPEFGMGAEAGNVGGGFQVLGRYQNENLGEVPDRG</sequence>
<dbReference type="EMBL" id="KL142490">
    <property type="protein sequence ID" value="KDR65166.1"/>
    <property type="molecule type" value="Genomic_DNA"/>
</dbReference>
<organism evidence="2 3">
    <name type="scientific">Galerina marginata (strain CBS 339.88)</name>
    <dbReference type="NCBI Taxonomy" id="685588"/>
    <lineage>
        <taxon>Eukaryota</taxon>
        <taxon>Fungi</taxon>
        <taxon>Dikarya</taxon>
        <taxon>Basidiomycota</taxon>
        <taxon>Agaricomycotina</taxon>
        <taxon>Agaricomycetes</taxon>
        <taxon>Agaricomycetidae</taxon>
        <taxon>Agaricales</taxon>
        <taxon>Agaricineae</taxon>
        <taxon>Strophariaceae</taxon>
        <taxon>Galerina</taxon>
    </lineage>
</organism>
<protein>
    <submittedName>
        <fullName evidence="2">Uncharacterized protein</fullName>
    </submittedName>
</protein>